<evidence type="ECO:0000256" key="3">
    <source>
        <dbReference type="SAM" id="MobiDB-lite"/>
    </source>
</evidence>
<comment type="subcellular location">
    <subcellularLocation>
        <location evidence="1">Nucleus</location>
    </subcellularLocation>
</comment>
<evidence type="ECO:0000259" key="4">
    <source>
        <dbReference type="Pfam" id="PF04825"/>
    </source>
</evidence>
<organism evidence="5 6">
    <name type="scientific">Fusarium tricinctum</name>
    <dbReference type="NCBI Taxonomy" id="61284"/>
    <lineage>
        <taxon>Eukaryota</taxon>
        <taxon>Fungi</taxon>
        <taxon>Dikarya</taxon>
        <taxon>Ascomycota</taxon>
        <taxon>Pezizomycotina</taxon>
        <taxon>Sordariomycetes</taxon>
        <taxon>Hypocreomycetidae</taxon>
        <taxon>Hypocreales</taxon>
        <taxon>Nectriaceae</taxon>
        <taxon>Fusarium</taxon>
        <taxon>Fusarium tricinctum species complex</taxon>
    </lineage>
</organism>
<sequence>MFYSHEILSNTRYGVATIWLAATVGKSDPKRLSRKKIQEVNVPKACKVIIEPGAPLALRLQSNLLYGVSRVFAQQCRYVLSDAEKMQSDMMTFFRVINTSETDPSAGKAKRHQITLQDDPAFDPLCGLPKFDLLSSANDLALLSTQLSMQNNVSQMTPLTQGSSSSGRNNSLLNFDLPQSSHSARSYRLPTDLDHGSPFPKPFHAQDFLEDFNPFGEDMASMPGLDLNFDADGNLIDFGDLELQLPLLPGTEAFEEQLHIQAANAAGLGADKGHIGDDNVIIMGEDALPDAEPFPKRPVTAKPTSSAELTSESVETEQATAPARRRRPRRKHQMIDRKDYVTMAEIRSWTSNYLDNMKSTQKSRSATTLAQARHNAKVFLFDNGLAGVGKAPLGAIHPLAEQFAGMSLLAQLRGEDSEQESEPRSRGRRRVSAEAFEDEQNEERNVRQKVDDGNEFGRGHGDMDVIVFGEDIAPEMGMGAAKGLEERHSSSMAPWSRPPSVAPGSSIRGQGSVQKKHPAPSPLHARGSAARSIERWSDLPSLPRGSEDLAMLHSQDSSMGDEGIMGDFDFTNGNDTQNSAVLDGSALDFLGYATARAQTKGYARSHERTDRRWVDFKTLTDELNDPASARKFVSEAFMHVLILATENAIRIEQDGIAQNRPFGTIRLGLTLPQQDNDMADELA</sequence>
<protein>
    <submittedName>
        <fullName evidence="5">Rec8 like protein-domain-containing protein</fullName>
    </submittedName>
</protein>
<keyword evidence="6" id="KW-1185">Reference proteome</keyword>
<evidence type="ECO:0000313" key="6">
    <source>
        <dbReference type="Proteomes" id="UP000813427"/>
    </source>
</evidence>
<dbReference type="EMBL" id="JAGPXF010000007">
    <property type="protein sequence ID" value="KAH7235774.1"/>
    <property type="molecule type" value="Genomic_DNA"/>
</dbReference>
<dbReference type="PANTHER" id="PTHR12585">
    <property type="entry name" value="SCC1 / RAD21 FAMILY MEMBER"/>
    <property type="match status" value="1"/>
</dbReference>
<dbReference type="InterPro" id="IPR039781">
    <property type="entry name" value="Rad21/Rec8-like"/>
</dbReference>
<comment type="caution">
    <text evidence="5">The sequence shown here is derived from an EMBL/GenBank/DDBJ whole genome shotgun (WGS) entry which is preliminary data.</text>
</comment>
<keyword evidence="2" id="KW-0539">Nucleus</keyword>
<feature type="compositionally biased region" description="Polar residues" evidence="3">
    <location>
        <begin position="302"/>
        <end position="319"/>
    </location>
</feature>
<accession>A0A8K0RMU1</accession>
<feature type="region of interest" description="Disordered" evidence="3">
    <location>
        <begin position="482"/>
        <end position="542"/>
    </location>
</feature>
<dbReference type="OrthoDB" id="5427633at2759"/>
<dbReference type="Proteomes" id="UP000813427">
    <property type="component" value="Unassembled WGS sequence"/>
</dbReference>
<gene>
    <name evidence="5" type="ORF">BKA59DRAFT_559135</name>
</gene>
<feature type="compositionally biased region" description="Basic and acidic residues" evidence="3">
    <location>
        <begin position="442"/>
        <end position="462"/>
    </location>
</feature>
<feature type="compositionally biased region" description="Basic and acidic residues" evidence="3">
    <location>
        <begin position="413"/>
        <end position="425"/>
    </location>
</feature>
<dbReference type="GO" id="GO:0003682">
    <property type="term" value="F:chromatin binding"/>
    <property type="evidence" value="ECO:0007669"/>
    <property type="project" value="TreeGrafter"/>
</dbReference>
<evidence type="ECO:0000256" key="1">
    <source>
        <dbReference type="ARBA" id="ARBA00004123"/>
    </source>
</evidence>
<proteinExistence type="predicted"/>
<dbReference type="PANTHER" id="PTHR12585:SF70">
    <property type="entry name" value="RAD21_REC8 N TERMINAL DOMAIN PROTEIN (AFU_ORTHOLOGUE AFUA_6G02900)"/>
    <property type="match status" value="1"/>
</dbReference>
<evidence type="ECO:0000313" key="5">
    <source>
        <dbReference type="EMBL" id="KAH7235774.1"/>
    </source>
</evidence>
<feature type="region of interest" description="Disordered" evidence="3">
    <location>
        <begin position="412"/>
        <end position="462"/>
    </location>
</feature>
<evidence type="ECO:0000256" key="2">
    <source>
        <dbReference type="ARBA" id="ARBA00023242"/>
    </source>
</evidence>
<feature type="domain" description="Rad21/Rec8-like protein N-terminal" evidence="4">
    <location>
        <begin position="1"/>
        <end position="111"/>
    </location>
</feature>
<dbReference type="Pfam" id="PF04825">
    <property type="entry name" value="Rad21_Rec8_N"/>
    <property type="match status" value="1"/>
</dbReference>
<feature type="region of interest" description="Disordered" evidence="3">
    <location>
        <begin position="289"/>
        <end position="333"/>
    </location>
</feature>
<dbReference type="AlphaFoldDB" id="A0A8K0RMU1"/>
<dbReference type="GO" id="GO:0005634">
    <property type="term" value="C:nucleus"/>
    <property type="evidence" value="ECO:0007669"/>
    <property type="project" value="UniProtKB-SubCell"/>
</dbReference>
<name>A0A8K0RMU1_9HYPO</name>
<dbReference type="GO" id="GO:0030892">
    <property type="term" value="C:mitotic cohesin complex"/>
    <property type="evidence" value="ECO:0007669"/>
    <property type="project" value="TreeGrafter"/>
</dbReference>
<dbReference type="InterPro" id="IPR006910">
    <property type="entry name" value="Rad21_Rec8_N"/>
</dbReference>
<dbReference type="GO" id="GO:0007064">
    <property type="term" value="P:mitotic sister chromatid cohesion"/>
    <property type="evidence" value="ECO:0007669"/>
    <property type="project" value="TreeGrafter"/>
</dbReference>
<feature type="compositionally biased region" description="Basic residues" evidence="3">
    <location>
        <begin position="323"/>
        <end position="332"/>
    </location>
</feature>
<reference evidence="5" key="1">
    <citation type="journal article" date="2021" name="Nat. Commun.">
        <title>Genetic determinants of endophytism in the Arabidopsis root mycobiome.</title>
        <authorList>
            <person name="Mesny F."/>
            <person name="Miyauchi S."/>
            <person name="Thiergart T."/>
            <person name="Pickel B."/>
            <person name="Atanasova L."/>
            <person name="Karlsson M."/>
            <person name="Huettel B."/>
            <person name="Barry K.W."/>
            <person name="Haridas S."/>
            <person name="Chen C."/>
            <person name="Bauer D."/>
            <person name="Andreopoulos W."/>
            <person name="Pangilinan J."/>
            <person name="LaButti K."/>
            <person name="Riley R."/>
            <person name="Lipzen A."/>
            <person name="Clum A."/>
            <person name="Drula E."/>
            <person name="Henrissat B."/>
            <person name="Kohler A."/>
            <person name="Grigoriev I.V."/>
            <person name="Martin F.M."/>
            <person name="Hacquard S."/>
        </authorList>
    </citation>
    <scope>NUCLEOTIDE SEQUENCE</scope>
    <source>
        <strain evidence="5">MPI-SDFR-AT-0068</strain>
    </source>
</reference>
<dbReference type="CDD" id="cd21789">
    <property type="entry name" value="Rad21_Rec8_M_SpRec8p-like"/>
    <property type="match status" value="1"/>
</dbReference>